<gene>
    <name evidence="1" type="ORF">MTUNDRAET4_0776</name>
</gene>
<evidence type="ECO:0000313" key="1">
    <source>
        <dbReference type="EMBL" id="VFU07669.1"/>
    </source>
</evidence>
<sequence length="95" mass="9964">MSVLAYLPNGAAKPGVGIPPSAVIWQAGKAWIYVRAGSDRFERRAIGEEAAPTADGGYVLPATSLQHDKLIVVAGAQTLLSEESKSQIPSDEDSN</sequence>
<protein>
    <submittedName>
        <fullName evidence="1">Uncharacterized protein</fullName>
    </submittedName>
</protein>
<dbReference type="Gene3D" id="2.40.420.20">
    <property type="match status" value="1"/>
</dbReference>
<reference evidence="1 2" key="1">
    <citation type="submission" date="2019-03" db="EMBL/GenBank/DDBJ databases">
        <authorList>
            <person name="Kox A.R. M."/>
        </authorList>
    </citation>
    <scope>NUCLEOTIDE SEQUENCE [LARGE SCALE GENOMIC DNA]</scope>
    <source>
        <strain evidence="1">MTUNDRAET4 annotated genome</strain>
    </source>
</reference>
<proteinExistence type="predicted"/>
<organism evidence="1 2">
    <name type="scientific">Methylocella tundrae</name>
    <dbReference type="NCBI Taxonomy" id="227605"/>
    <lineage>
        <taxon>Bacteria</taxon>
        <taxon>Pseudomonadati</taxon>
        <taxon>Pseudomonadota</taxon>
        <taxon>Alphaproteobacteria</taxon>
        <taxon>Hyphomicrobiales</taxon>
        <taxon>Beijerinckiaceae</taxon>
        <taxon>Methylocella</taxon>
    </lineage>
</organism>
<dbReference type="OrthoDB" id="7216696at2"/>
<accession>A0A4U8YV24</accession>
<dbReference type="EMBL" id="LR536450">
    <property type="protein sequence ID" value="VFU07669.1"/>
    <property type="molecule type" value="Genomic_DNA"/>
</dbReference>
<dbReference type="RefSeq" id="WP_134487082.1">
    <property type="nucleotide sequence ID" value="NZ_LR536450.1"/>
</dbReference>
<dbReference type="KEGG" id="mtun:MTUNDRAET4_0776"/>
<dbReference type="Proteomes" id="UP000294360">
    <property type="component" value="Chromosome"/>
</dbReference>
<evidence type="ECO:0000313" key="2">
    <source>
        <dbReference type="Proteomes" id="UP000294360"/>
    </source>
</evidence>
<name>A0A4U8YV24_METTU</name>
<dbReference type="AlphaFoldDB" id="A0A4U8YV24"/>